<organism evidence="1 2">
    <name type="scientific">Escherichia coli O45:K1 (strain S88 / ExPEC)</name>
    <dbReference type="NCBI Taxonomy" id="585035"/>
    <lineage>
        <taxon>Bacteria</taxon>
        <taxon>Pseudomonadati</taxon>
        <taxon>Pseudomonadota</taxon>
        <taxon>Gammaproteobacteria</taxon>
        <taxon>Enterobacterales</taxon>
        <taxon>Enterobacteriaceae</taxon>
        <taxon>Escherichia</taxon>
    </lineage>
</organism>
<proteinExistence type="predicted"/>
<gene>
    <name evidence="1" type="ordered locus">ECS88_2546</name>
</gene>
<dbReference type="HOGENOM" id="CLU_2896909_0_0_6"/>
<dbReference type="Proteomes" id="UP000000747">
    <property type="component" value="Chromosome"/>
</dbReference>
<keyword evidence="2" id="KW-1185">Reference proteome</keyword>
<sequence length="62" mass="7055">MGYFETTRPSMSFTDNWSDEEFIRQIKELIGNEGDIHVTCNHSEGEQVTETHVHAESSLVSP</sequence>
<accession>B7MH12</accession>
<evidence type="ECO:0000313" key="1">
    <source>
        <dbReference type="EMBL" id="CAR03821.1"/>
    </source>
</evidence>
<dbReference type="AlphaFoldDB" id="B7MH12"/>
<protein>
    <submittedName>
        <fullName evidence="1">Uncharacterized protein</fullName>
    </submittedName>
</protein>
<dbReference type="KEGG" id="ecz:ECS88_2546"/>
<evidence type="ECO:0000313" key="2">
    <source>
        <dbReference type="Proteomes" id="UP000000747"/>
    </source>
</evidence>
<reference evidence="2" key="1">
    <citation type="journal article" date="2009" name="PLoS Genet.">
        <title>Organised genome dynamics in the Escherichia coli species results in highly diverse adaptive paths.</title>
        <authorList>
            <person name="Touchon M."/>
            <person name="Hoede C."/>
            <person name="Tenaillon O."/>
            <person name="Barbe V."/>
            <person name="Baeriswyl S."/>
            <person name="Bidet P."/>
            <person name="Bingen E."/>
            <person name="Bonacorsi S."/>
            <person name="Bouchier C."/>
            <person name="Bouvet O."/>
            <person name="Calteau A."/>
            <person name="Chiapello H."/>
            <person name="Clermont O."/>
            <person name="Cruveiller S."/>
            <person name="Danchin A."/>
            <person name="Diard M."/>
            <person name="Dossat C."/>
            <person name="Karoui M.E."/>
            <person name="Frapy E."/>
            <person name="Garry L."/>
            <person name="Ghigo J.M."/>
            <person name="Gilles A.M."/>
            <person name="Johnson J."/>
            <person name="Le Bouguenec C."/>
            <person name="Lescat M."/>
            <person name="Mangenot S."/>
            <person name="Martinez-Jehanne V."/>
            <person name="Matic I."/>
            <person name="Nassif X."/>
            <person name="Oztas S."/>
            <person name="Petit M.A."/>
            <person name="Pichon C."/>
            <person name="Rouy Z."/>
            <person name="Ruf C.S."/>
            <person name="Schneider D."/>
            <person name="Tourret J."/>
            <person name="Vacherie B."/>
            <person name="Vallenet D."/>
            <person name="Medigue C."/>
            <person name="Rocha E.P.C."/>
            <person name="Denamur E."/>
        </authorList>
    </citation>
    <scope>NUCLEOTIDE SEQUENCE [LARGE SCALE GENOMIC DNA]</scope>
    <source>
        <strain evidence="2">S88 / ExPEC</strain>
    </source>
</reference>
<dbReference type="EMBL" id="CU928161">
    <property type="protein sequence ID" value="CAR03821.1"/>
    <property type="molecule type" value="Genomic_DNA"/>
</dbReference>
<name>B7MH12_ECO45</name>